<dbReference type="GO" id="GO:0043565">
    <property type="term" value="F:sequence-specific DNA binding"/>
    <property type="evidence" value="ECO:0007669"/>
    <property type="project" value="InterPro"/>
</dbReference>
<sequence length="302" mass="35638">MYEWNEMVQLMIDWVDDNLGETPTLLEMSQQLGYSPYYCTKQFHLVTGMTLRDYVWMRRISRVAMELRDTNERILDVAVMYGFSSQEAMTRAFVKAFGVSPNVYRRSKHPIQLKVRTEVFSPYHYSMKEQDTMDNSRVQPVEVKMEFIPAHKFIGLWDIDTDNYGDFWGNDHNCDEISGTLESMSSRTLLGQLGQTAGWFYEKGRKGYLYGIPVPMDDIGDIPEGMQHKLIPDSEYIVFYHPPYHYLQDNWPVMQAVEELAWNFDPRTLGYVWDEEQKQDYQRHFPEGYGYAVLRPVKKMEV</sequence>
<dbReference type="PROSITE" id="PS01124">
    <property type="entry name" value="HTH_ARAC_FAMILY_2"/>
    <property type="match status" value="1"/>
</dbReference>
<dbReference type="InterPro" id="IPR050959">
    <property type="entry name" value="MarA-like"/>
</dbReference>
<dbReference type="PANTHER" id="PTHR47504:SF6">
    <property type="entry name" value="ARAC-FAMILY TRANSCRIPTIONAL REGULATOR"/>
    <property type="match status" value="1"/>
</dbReference>
<keyword evidence="1" id="KW-0805">Transcription regulation</keyword>
<dbReference type="OrthoDB" id="9801721at2"/>
<organism evidence="5 6">
    <name type="scientific">Paenibacillus anaericanus</name>
    <dbReference type="NCBI Taxonomy" id="170367"/>
    <lineage>
        <taxon>Bacteria</taxon>
        <taxon>Bacillati</taxon>
        <taxon>Bacillota</taxon>
        <taxon>Bacilli</taxon>
        <taxon>Bacillales</taxon>
        <taxon>Paenibacillaceae</taxon>
        <taxon>Paenibacillus</taxon>
    </lineage>
</organism>
<dbReference type="AlphaFoldDB" id="A0A433Y7Q5"/>
<evidence type="ECO:0000259" key="4">
    <source>
        <dbReference type="PROSITE" id="PS01124"/>
    </source>
</evidence>
<dbReference type="SMART" id="SM00342">
    <property type="entry name" value="HTH_ARAC"/>
    <property type="match status" value="1"/>
</dbReference>
<keyword evidence="6" id="KW-1185">Reference proteome</keyword>
<evidence type="ECO:0000313" key="6">
    <source>
        <dbReference type="Proteomes" id="UP000279446"/>
    </source>
</evidence>
<evidence type="ECO:0000313" key="5">
    <source>
        <dbReference type="EMBL" id="RUT45390.1"/>
    </source>
</evidence>
<dbReference type="InterPro" id="IPR018060">
    <property type="entry name" value="HTH_AraC"/>
</dbReference>
<keyword evidence="3" id="KW-0804">Transcription</keyword>
<dbReference type="RefSeq" id="WP_127192994.1">
    <property type="nucleotide sequence ID" value="NZ_RZNY01000012.1"/>
</dbReference>
<name>A0A433Y7Q5_9BACL</name>
<dbReference type="Gene3D" id="1.10.10.60">
    <property type="entry name" value="Homeodomain-like"/>
    <property type="match status" value="2"/>
</dbReference>
<dbReference type="EMBL" id="RZNY01000012">
    <property type="protein sequence ID" value="RUT45390.1"/>
    <property type="molecule type" value="Genomic_DNA"/>
</dbReference>
<comment type="caution">
    <text evidence="5">The sequence shown here is derived from an EMBL/GenBank/DDBJ whole genome shotgun (WGS) entry which is preliminary data.</text>
</comment>
<dbReference type="GO" id="GO:0003700">
    <property type="term" value="F:DNA-binding transcription factor activity"/>
    <property type="evidence" value="ECO:0007669"/>
    <property type="project" value="InterPro"/>
</dbReference>
<accession>A0A433Y7Q5</accession>
<dbReference type="Pfam" id="PF12833">
    <property type="entry name" value="HTH_18"/>
    <property type="match status" value="1"/>
</dbReference>
<dbReference type="Proteomes" id="UP000279446">
    <property type="component" value="Unassembled WGS sequence"/>
</dbReference>
<keyword evidence="2" id="KW-0238">DNA-binding</keyword>
<dbReference type="SUPFAM" id="SSF46689">
    <property type="entry name" value="Homeodomain-like"/>
    <property type="match status" value="2"/>
</dbReference>
<feature type="domain" description="HTH araC/xylS-type" evidence="4">
    <location>
        <begin position="9"/>
        <end position="107"/>
    </location>
</feature>
<evidence type="ECO:0000256" key="2">
    <source>
        <dbReference type="ARBA" id="ARBA00023125"/>
    </source>
</evidence>
<evidence type="ECO:0000256" key="1">
    <source>
        <dbReference type="ARBA" id="ARBA00023015"/>
    </source>
</evidence>
<evidence type="ECO:0000256" key="3">
    <source>
        <dbReference type="ARBA" id="ARBA00023163"/>
    </source>
</evidence>
<dbReference type="PANTHER" id="PTHR47504">
    <property type="entry name" value="RIGHT ORIGIN-BINDING PROTEIN"/>
    <property type="match status" value="1"/>
</dbReference>
<gene>
    <name evidence="5" type="ORF">EJP82_15660</name>
</gene>
<protein>
    <submittedName>
        <fullName evidence="5">AraC family transcriptional regulator</fullName>
    </submittedName>
</protein>
<dbReference type="InterPro" id="IPR009057">
    <property type="entry name" value="Homeodomain-like_sf"/>
</dbReference>
<proteinExistence type="predicted"/>
<reference evidence="5 6" key="1">
    <citation type="submission" date="2018-12" db="EMBL/GenBank/DDBJ databases">
        <authorList>
            <person name="Sun L."/>
            <person name="Chen Z."/>
        </authorList>
    </citation>
    <scope>NUCLEOTIDE SEQUENCE [LARGE SCALE GENOMIC DNA]</scope>
    <source>
        <strain evidence="5 6">DSM 15890</strain>
    </source>
</reference>